<dbReference type="GO" id="GO:0003676">
    <property type="term" value="F:nucleic acid binding"/>
    <property type="evidence" value="ECO:0007669"/>
    <property type="project" value="InterPro"/>
</dbReference>
<gene>
    <name evidence="4" type="ORF">VK70_14565</name>
</gene>
<evidence type="ECO:0000313" key="5">
    <source>
        <dbReference type="Proteomes" id="UP000034189"/>
    </source>
</evidence>
<feature type="domain" description="CSD" evidence="3">
    <location>
        <begin position="7"/>
        <end position="72"/>
    </location>
</feature>
<dbReference type="HOGENOM" id="CLU_117621_2_2_9"/>
<keyword evidence="2" id="KW-0963">Cytoplasm</keyword>
<dbReference type="PRINTS" id="PR00050">
    <property type="entry name" value="COLDSHOCK"/>
</dbReference>
<evidence type="ECO:0000313" key="4">
    <source>
        <dbReference type="EMBL" id="AKG37775.1"/>
    </source>
</evidence>
<dbReference type="AlphaFoldDB" id="A0A0F7FGI7"/>
<dbReference type="CDD" id="cd04458">
    <property type="entry name" value="CSP_CDS"/>
    <property type="match status" value="1"/>
</dbReference>
<evidence type="ECO:0000259" key="3">
    <source>
        <dbReference type="PROSITE" id="PS51857"/>
    </source>
</evidence>
<dbReference type="Pfam" id="PF00313">
    <property type="entry name" value="CSD"/>
    <property type="match status" value="1"/>
</dbReference>
<reference evidence="4 5" key="1">
    <citation type="submission" date="2015-03" db="EMBL/GenBank/DDBJ databases">
        <authorList>
            <person name="Abdul Halim M."/>
        </authorList>
    </citation>
    <scope>NUCLEOTIDE SEQUENCE [LARGE SCALE GENOMIC DNA]</scope>
    <source>
        <strain evidence="4 5">ATCC 35681</strain>
    </source>
</reference>
<dbReference type="Gene3D" id="2.40.50.140">
    <property type="entry name" value="Nucleic acid-binding proteins"/>
    <property type="match status" value="1"/>
</dbReference>
<name>A0A0F7FGI7_PAEDU</name>
<proteinExistence type="predicted"/>
<dbReference type="InterPro" id="IPR012156">
    <property type="entry name" value="Cold_shock_CspA"/>
</dbReference>
<organism evidence="4 5">
    <name type="scientific">Paenibacillus durus ATCC 35681</name>
    <dbReference type="NCBI Taxonomy" id="1333534"/>
    <lineage>
        <taxon>Bacteria</taxon>
        <taxon>Bacillati</taxon>
        <taxon>Bacillota</taxon>
        <taxon>Bacilli</taxon>
        <taxon>Bacillales</taxon>
        <taxon>Paenibacillaceae</taxon>
        <taxon>Paenibacillus</taxon>
    </lineage>
</organism>
<dbReference type="PIRSF" id="PIRSF002599">
    <property type="entry name" value="Cold_shock_A"/>
    <property type="match status" value="1"/>
</dbReference>
<dbReference type="EMBL" id="CP011114">
    <property type="protein sequence ID" value="AKG37775.1"/>
    <property type="molecule type" value="Genomic_DNA"/>
</dbReference>
<reference evidence="4 5" key="2">
    <citation type="journal article" date="2016" name="Genome Announc.">
        <title>Genome Sequence of a Gram-Positive Diazotroph, Paenibacillus durus Type Strain ATCC 35681.</title>
        <authorList>
            <person name="Halim M.A."/>
            <person name="Rahman A.Y."/>
            <person name="Sim K.S."/>
            <person name="Yam H.C."/>
            <person name="Rahim A.A."/>
            <person name="Ghazali A.H."/>
            <person name="Najimudin N."/>
        </authorList>
    </citation>
    <scope>NUCLEOTIDE SEQUENCE [LARGE SCALE GENOMIC DNA]</scope>
    <source>
        <strain evidence="4 5">ATCC 35681</strain>
    </source>
</reference>
<dbReference type="SUPFAM" id="SSF50249">
    <property type="entry name" value="Nucleic acid-binding proteins"/>
    <property type="match status" value="1"/>
</dbReference>
<sequence>MKAGPQRLRGIVKRFDTEKSFGFIGVKGGRDVFFHISAAGDSDTANFFPGERVVFERGEDKRGRVCATYVRLAE</sequence>
<comment type="subcellular location">
    <subcellularLocation>
        <location evidence="1">Cytoplasm</location>
    </subcellularLocation>
</comment>
<protein>
    <recommendedName>
        <fullName evidence="3">CSD domain-containing protein</fullName>
    </recommendedName>
</protein>
<evidence type="ECO:0000256" key="1">
    <source>
        <dbReference type="ARBA" id="ARBA00004496"/>
    </source>
</evidence>
<dbReference type="PATRIC" id="fig|1333534.5.peg.3209"/>
<dbReference type="Proteomes" id="UP000034189">
    <property type="component" value="Chromosome"/>
</dbReference>
<dbReference type="InterPro" id="IPR011129">
    <property type="entry name" value="CSD"/>
</dbReference>
<dbReference type="SMART" id="SM00357">
    <property type="entry name" value="CSP"/>
    <property type="match status" value="1"/>
</dbReference>
<dbReference type="InterPro" id="IPR002059">
    <property type="entry name" value="CSP_DNA-bd"/>
</dbReference>
<accession>A0A0F7FGI7</accession>
<dbReference type="PROSITE" id="PS51857">
    <property type="entry name" value="CSD_2"/>
    <property type="match status" value="1"/>
</dbReference>
<dbReference type="GO" id="GO:0005737">
    <property type="term" value="C:cytoplasm"/>
    <property type="evidence" value="ECO:0007669"/>
    <property type="project" value="UniProtKB-SubCell"/>
</dbReference>
<evidence type="ECO:0000256" key="2">
    <source>
        <dbReference type="ARBA" id="ARBA00022490"/>
    </source>
</evidence>
<dbReference type="InterPro" id="IPR012340">
    <property type="entry name" value="NA-bd_OB-fold"/>
</dbReference>